<protein>
    <submittedName>
        <fullName evidence="2">Uncharacterized protein</fullName>
    </submittedName>
</protein>
<keyword evidence="1" id="KW-1133">Transmembrane helix</keyword>
<feature type="transmembrane region" description="Helical" evidence="1">
    <location>
        <begin position="38"/>
        <end position="54"/>
    </location>
</feature>
<keyword evidence="1" id="KW-0472">Membrane</keyword>
<proteinExistence type="predicted"/>
<sequence length="122" mass="14314">MDYIKSFVIGSSVLIVLPFYIAVMIIPERTFSLETYPIKVALYFGFMNILALLLGKLFNISLFKRLLLISFISVAIILGAITCNRAYIFESRKRWWLQYLLVVAGHFFTYLVIIYYLEKYVF</sequence>
<feature type="transmembrane region" description="Helical" evidence="1">
    <location>
        <begin position="95"/>
        <end position="117"/>
    </location>
</feature>
<accession>A0A481YYC2</accession>
<feature type="transmembrane region" description="Helical" evidence="1">
    <location>
        <begin position="7"/>
        <end position="26"/>
    </location>
</feature>
<evidence type="ECO:0000256" key="1">
    <source>
        <dbReference type="SAM" id="Phobius"/>
    </source>
</evidence>
<keyword evidence="1" id="KW-0812">Transmembrane</keyword>
<name>A0A481YYC2_9VIRU</name>
<organism evidence="2">
    <name type="scientific">Marseillevirus LCMAC201</name>
    <dbReference type="NCBI Taxonomy" id="2506605"/>
    <lineage>
        <taxon>Viruses</taxon>
        <taxon>Varidnaviria</taxon>
        <taxon>Bamfordvirae</taxon>
        <taxon>Nucleocytoviricota</taxon>
        <taxon>Megaviricetes</taxon>
        <taxon>Pimascovirales</taxon>
        <taxon>Pimascovirales incertae sedis</taxon>
        <taxon>Marseilleviridae</taxon>
    </lineage>
</organism>
<evidence type="ECO:0000313" key="2">
    <source>
        <dbReference type="EMBL" id="QBK87544.1"/>
    </source>
</evidence>
<feature type="transmembrane region" description="Helical" evidence="1">
    <location>
        <begin position="66"/>
        <end position="89"/>
    </location>
</feature>
<reference evidence="2" key="1">
    <citation type="journal article" date="2019" name="MBio">
        <title>Virus Genomes from Deep Sea Sediments Expand the Ocean Megavirome and Support Independent Origins of Viral Gigantism.</title>
        <authorList>
            <person name="Backstrom D."/>
            <person name="Yutin N."/>
            <person name="Jorgensen S.L."/>
            <person name="Dharamshi J."/>
            <person name="Homa F."/>
            <person name="Zaremba-Niedwiedzka K."/>
            <person name="Spang A."/>
            <person name="Wolf Y.I."/>
            <person name="Koonin E.V."/>
            <person name="Ettema T.J."/>
        </authorList>
    </citation>
    <scope>NUCLEOTIDE SEQUENCE</scope>
</reference>
<dbReference type="EMBL" id="MK500357">
    <property type="protein sequence ID" value="QBK87544.1"/>
    <property type="molecule type" value="Genomic_DNA"/>
</dbReference>
<gene>
    <name evidence="2" type="ORF">LCMAC201_04550</name>
</gene>